<dbReference type="AlphaFoldDB" id="A0AAJ6APC8"/>
<reference evidence="7 8" key="1">
    <citation type="submission" date="2023-03" db="EMBL/GenBank/DDBJ databases">
        <title>Complete genome sequences of several Auritidibacter ignavus strains isolated from ear infections.</title>
        <authorList>
            <person name="Baehr T."/>
            <person name="Baumhoegger A.M."/>
        </authorList>
    </citation>
    <scope>NUCLEOTIDE SEQUENCE [LARGE SCALE GENOMIC DNA]</scope>
    <source>
        <strain evidence="7 8">BABAE-6</strain>
    </source>
</reference>
<dbReference type="Gene3D" id="3.40.190.10">
    <property type="entry name" value="Periplasmic binding protein-like II"/>
    <property type="match status" value="1"/>
</dbReference>
<accession>A0AAJ6APC8</accession>
<dbReference type="PANTHER" id="PTHR30290:SF10">
    <property type="entry name" value="PERIPLASMIC OLIGOPEPTIDE-BINDING PROTEIN-RELATED"/>
    <property type="match status" value="1"/>
</dbReference>
<feature type="region of interest" description="Disordered" evidence="5">
    <location>
        <begin position="27"/>
        <end position="63"/>
    </location>
</feature>
<dbReference type="GO" id="GO:0015833">
    <property type="term" value="P:peptide transport"/>
    <property type="evidence" value="ECO:0007669"/>
    <property type="project" value="TreeGrafter"/>
</dbReference>
<evidence type="ECO:0000256" key="2">
    <source>
        <dbReference type="ARBA" id="ARBA00005695"/>
    </source>
</evidence>
<dbReference type="GO" id="GO:0042597">
    <property type="term" value="C:periplasmic space"/>
    <property type="evidence" value="ECO:0007669"/>
    <property type="project" value="UniProtKB-ARBA"/>
</dbReference>
<dbReference type="Gene3D" id="3.10.105.10">
    <property type="entry name" value="Dipeptide-binding Protein, Domain 3"/>
    <property type="match status" value="1"/>
</dbReference>
<dbReference type="GO" id="GO:1904680">
    <property type="term" value="F:peptide transmembrane transporter activity"/>
    <property type="evidence" value="ECO:0007669"/>
    <property type="project" value="TreeGrafter"/>
</dbReference>
<evidence type="ECO:0000313" key="7">
    <source>
        <dbReference type="EMBL" id="WGH93399.1"/>
    </source>
</evidence>
<evidence type="ECO:0000256" key="5">
    <source>
        <dbReference type="SAM" id="MobiDB-lite"/>
    </source>
</evidence>
<dbReference type="InterPro" id="IPR039424">
    <property type="entry name" value="SBP_5"/>
</dbReference>
<organism evidence="7 8">
    <name type="scientific">Auritidibacter ignavus</name>
    <dbReference type="NCBI Taxonomy" id="678932"/>
    <lineage>
        <taxon>Bacteria</taxon>
        <taxon>Bacillati</taxon>
        <taxon>Actinomycetota</taxon>
        <taxon>Actinomycetes</taxon>
        <taxon>Micrococcales</taxon>
        <taxon>Micrococcaceae</taxon>
        <taxon>Auritidibacter</taxon>
    </lineage>
</organism>
<protein>
    <submittedName>
        <fullName evidence="7">ABC transporter substrate-binding protein</fullName>
    </submittedName>
</protein>
<evidence type="ECO:0000256" key="3">
    <source>
        <dbReference type="ARBA" id="ARBA00022448"/>
    </source>
</evidence>
<dbReference type="EMBL" id="CP122566">
    <property type="protein sequence ID" value="WGH93399.1"/>
    <property type="molecule type" value="Genomic_DNA"/>
</dbReference>
<dbReference type="PIRSF" id="PIRSF002741">
    <property type="entry name" value="MppA"/>
    <property type="match status" value="1"/>
</dbReference>
<evidence type="ECO:0000313" key="8">
    <source>
        <dbReference type="Proteomes" id="UP001224674"/>
    </source>
</evidence>
<dbReference type="Gene3D" id="3.90.76.10">
    <property type="entry name" value="Dipeptide-binding Protein, Domain 1"/>
    <property type="match status" value="1"/>
</dbReference>
<dbReference type="GO" id="GO:0043190">
    <property type="term" value="C:ATP-binding cassette (ABC) transporter complex"/>
    <property type="evidence" value="ECO:0007669"/>
    <property type="project" value="InterPro"/>
</dbReference>
<dbReference type="InterPro" id="IPR006311">
    <property type="entry name" value="TAT_signal"/>
</dbReference>
<comment type="similarity">
    <text evidence="2">Belongs to the bacterial solute-binding protein 5 family.</text>
</comment>
<sequence>MELSRRSLLSAVVAGGLGLVGARHLSPAVASTPKPPRLAQPSSGTLRLGIPSRPMSTDPSVVSDHDSLRLTRQVYDTLVAITPDTGEPTARLALEWDRSADHLRYDFTLRDDVEFHDGTPLTAEIVAQNFQRWATLPERLDEAGISTRPRLAFAIVFGGYTGETECLYDSSEAVDDTHFRLQLHQPISGLVSALTDPSFAITCPEDWPAFDQELSRLNADPEATEIIWPMVPLSGTGSFTWPENIDSEATSVTLTRTETAVSNPDIPTEEQVTEVHAVVVTSVHQRLYGLESDQLDAFDGAAPAVLRPLVQNGFQVIQRDPMSTVYVGFNQQHPVVSSLQVRQAVAHAIDSQDLVNETMLSGSMVADHFLPPAIMQAPEDIQSYPFDVAKAQELLDSSAYQGQELEFWYPIEVGRPYLPNPEAVYAKISEDLATIGLVLKPVPVPWEDYYLQQVMSSNSNRAFHLLGAHAVTRDPLRMLARLFGLPNPEFGWENPMVAQTLRTARSELDSSARDRQLARISRAAALDLPAFPLAFPISSLASGSRVQYYPISPVLDEHFHHLRLSQ</sequence>
<keyword evidence="3" id="KW-0813">Transport</keyword>
<dbReference type="SUPFAM" id="SSF53850">
    <property type="entry name" value="Periplasmic binding protein-like II"/>
    <property type="match status" value="1"/>
</dbReference>
<dbReference type="GO" id="GO:0030313">
    <property type="term" value="C:cell envelope"/>
    <property type="evidence" value="ECO:0007669"/>
    <property type="project" value="UniProtKB-SubCell"/>
</dbReference>
<dbReference type="InterPro" id="IPR000914">
    <property type="entry name" value="SBP_5_dom"/>
</dbReference>
<dbReference type="PROSITE" id="PS51318">
    <property type="entry name" value="TAT"/>
    <property type="match status" value="1"/>
</dbReference>
<evidence type="ECO:0000259" key="6">
    <source>
        <dbReference type="Pfam" id="PF00496"/>
    </source>
</evidence>
<dbReference type="InterPro" id="IPR030678">
    <property type="entry name" value="Peptide/Ni-bd"/>
</dbReference>
<dbReference type="RefSeq" id="WP_279674915.1">
    <property type="nucleotide sequence ID" value="NZ_CP122566.1"/>
</dbReference>
<keyword evidence="4" id="KW-0732">Signal</keyword>
<keyword evidence="8" id="KW-1185">Reference proteome</keyword>
<gene>
    <name evidence="7" type="ORF">QDX21_00835</name>
</gene>
<feature type="domain" description="Solute-binding protein family 5" evidence="6">
    <location>
        <begin position="88"/>
        <end position="458"/>
    </location>
</feature>
<dbReference type="Proteomes" id="UP001224674">
    <property type="component" value="Chromosome"/>
</dbReference>
<evidence type="ECO:0000256" key="4">
    <source>
        <dbReference type="ARBA" id="ARBA00022729"/>
    </source>
</evidence>
<proteinExistence type="inferred from homology"/>
<dbReference type="PANTHER" id="PTHR30290">
    <property type="entry name" value="PERIPLASMIC BINDING COMPONENT OF ABC TRANSPORTER"/>
    <property type="match status" value="1"/>
</dbReference>
<evidence type="ECO:0000256" key="1">
    <source>
        <dbReference type="ARBA" id="ARBA00004196"/>
    </source>
</evidence>
<dbReference type="Pfam" id="PF00496">
    <property type="entry name" value="SBP_bac_5"/>
    <property type="match status" value="1"/>
</dbReference>
<comment type="subcellular location">
    <subcellularLocation>
        <location evidence="1">Cell envelope</location>
    </subcellularLocation>
</comment>
<name>A0AAJ6APC8_9MICC</name>